<dbReference type="PROSITE" id="PS00728">
    <property type="entry name" value="AP_NUCLEASE_F1_3"/>
    <property type="match status" value="1"/>
</dbReference>
<dbReference type="NCBIfam" id="TIGR00195">
    <property type="entry name" value="exoDNase_III"/>
    <property type="match status" value="1"/>
</dbReference>
<evidence type="ECO:0000313" key="11">
    <source>
        <dbReference type="Proteomes" id="UP000188184"/>
    </source>
</evidence>
<dbReference type="PANTHER" id="PTHR22748">
    <property type="entry name" value="AP ENDONUCLEASE"/>
    <property type="match status" value="1"/>
</dbReference>
<name>A0A1Q2L258_9BACL</name>
<keyword evidence="5 7" id="KW-0460">Magnesium</keyword>
<organism evidence="10 11">
    <name type="scientific">Planococcus lenghuensis</name>
    <dbReference type="NCBI Taxonomy" id="2213202"/>
    <lineage>
        <taxon>Bacteria</taxon>
        <taxon>Bacillati</taxon>
        <taxon>Bacillota</taxon>
        <taxon>Bacilli</taxon>
        <taxon>Bacillales</taxon>
        <taxon>Caryophanaceae</taxon>
        <taxon>Planococcus</taxon>
    </lineage>
</organism>
<feature type="site" description="Interaction with DNA substrate" evidence="8">
    <location>
        <position position="244"/>
    </location>
</feature>
<sequence>MALKLISWNVNGLRAVMKKGFIDFFEQSDADVVCLQEIKLQEGQIDFSPPGYFSYWHYAERKGYSGTAIFTKQRPLSVRHGLGIPEFDTEGRIITLEMEECYVVTAYVPNSQHGLLRLDFRLRWEEALANHLQKLDNHKPVIFCGDLNVAHEEIDLRNPKANLKNSGFTPEERGKFADLLAGGLIDTYRYIYPEQEGSYTWWSYRTNCRERNIGWRIDYFLASERLADRLIDAVIHRYVMGSDHCPIELQIRL</sequence>
<feature type="binding site" evidence="7">
    <location>
        <position position="37"/>
    </location>
    <ligand>
        <name>Mg(2+)</name>
        <dbReference type="ChEBI" id="CHEBI:18420"/>
        <label>1</label>
    </ligand>
</feature>
<dbReference type="GO" id="GO:0008311">
    <property type="term" value="F:double-stranded DNA 3'-5' DNA exonuclease activity"/>
    <property type="evidence" value="ECO:0007669"/>
    <property type="project" value="TreeGrafter"/>
</dbReference>
<dbReference type="InterPro" id="IPR036691">
    <property type="entry name" value="Endo/exonu/phosph_ase_sf"/>
</dbReference>
<dbReference type="GO" id="GO:0003677">
    <property type="term" value="F:DNA binding"/>
    <property type="evidence" value="ECO:0007669"/>
    <property type="project" value="InterPro"/>
</dbReference>
<dbReference type="InterPro" id="IPR020847">
    <property type="entry name" value="AP_endonuclease_F1_BS"/>
</dbReference>
<gene>
    <name evidence="10" type="ORF">B0X71_16230</name>
</gene>
<reference evidence="10 11" key="1">
    <citation type="submission" date="2017-02" db="EMBL/GenBank/DDBJ databases">
        <title>The complete genomic sequence of a novel cold adapted crude oil-degrading bacterium Planococcus qaidamina Y42.</title>
        <authorList>
            <person name="Yang R."/>
        </authorList>
    </citation>
    <scope>NUCLEOTIDE SEQUENCE [LARGE SCALE GENOMIC DNA]</scope>
    <source>
        <strain evidence="10 11">Y42</strain>
    </source>
</reference>
<dbReference type="SUPFAM" id="SSF56219">
    <property type="entry name" value="DNase I-like"/>
    <property type="match status" value="1"/>
</dbReference>
<feature type="binding site" evidence="7">
    <location>
        <position position="146"/>
    </location>
    <ligand>
        <name>Mg(2+)</name>
        <dbReference type="ChEBI" id="CHEBI:18420"/>
        <label>1</label>
    </ligand>
</feature>
<feature type="binding site" evidence="7">
    <location>
        <position position="148"/>
    </location>
    <ligand>
        <name>Mg(2+)</name>
        <dbReference type="ChEBI" id="CHEBI:18420"/>
        <label>1</label>
    </ligand>
</feature>
<evidence type="ECO:0000256" key="1">
    <source>
        <dbReference type="ARBA" id="ARBA00001936"/>
    </source>
</evidence>
<feature type="site" description="Transition state stabilizer" evidence="8">
    <location>
        <position position="148"/>
    </location>
</feature>
<dbReference type="PROSITE" id="PS00726">
    <property type="entry name" value="AP_NUCLEASE_F1_1"/>
    <property type="match status" value="1"/>
</dbReference>
<feature type="binding site" evidence="7">
    <location>
        <position position="244"/>
    </location>
    <ligand>
        <name>Mg(2+)</name>
        <dbReference type="ChEBI" id="CHEBI:18420"/>
        <label>1</label>
    </ligand>
</feature>
<evidence type="ECO:0000256" key="3">
    <source>
        <dbReference type="ARBA" id="ARBA00022723"/>
    </source>
</evidence>
<dbReference type="AlphaFoldDB" id="A0A1Q2L258"/>
<dbReference type="Proteomes" id="UP000188184">
    <property type="component" value="Chromosome"/>
</dbReference>
<comment type="cofactor">
    <cofactor evidence="7">
        <name>Mg(2+)</name>
        <dbReference type="ChEBI" id="CHEBI:18420"/>
    </cofactor>
    <cofactor evidence="7">
        <name>Mn(2+)</name>
        <dbReference type="ChEBI" id="CHEBI:29035"/>
    </cofactor>
    <text evidence="7">Probably binds two magnesium or manganese ions per subunit.</text>
</comment>
<dbReference type="CDD" id="cd09087">
    <property type="entry name" value="Ape1-like_AP-endo"/>
    <property type="match status" value="1"/>
</dbReference>
<feature type="binding site" evidence="7">
    <location>
        <position position="243"/>
    </location>
    <ligand>
        <name>Mg(2+)</name>
        <dbReference type="ChEBI" id="CHEBI:18420"/>
        <label>1</label>
    </ligand>
</feature>
<evidence type="ECO:0000256" key="5">
    <source>
        <dbReference type="ARBA" id="ARBA00022842"/>
    </source>
</evidence>
<proteinExistence type="inferred from homology"/>
<keyword evidence="11" id="KW-1185">Reference proteome</keyword>
<evidence type="ECO:0000256" key="6">
    <source>
        <dbReference type="PIRSR" id="PIRSR604808-1"/>
    </source>
</evidence>
<feature type="domain" description="Endonuclease/exonuclease/phosphatase" evidence="9">
    <location>
        <begin position="6"/>
        <end position="244"/>
    </location>
</feature>
<keyword evidence="4" id="KW-0378">Hydrolase</keyword>
<dbReference type="GO" id="GO:0046872">
    <property type="term" value="F:metal ion binding"/>
    <property type="evidence" value="ECO:0007669"/>
    <property type="project" value="UniProtKB-KW"/>
</dbReference>
<evidence type="ECO:0000259" key="9">
    <source>
        <dbReference type="Pfam" id="PF03372"/>
    </source>
</evidence>
<feature type="binding site" evidence="7">
    <location>
        <position position="9"/>
    </location>
    <ligand>
        <name>Mg(2+)</name>
        <dbReference type="ChEBI" id="CHEBI:18420"/>
        <label>1</label>
    </ligand>
</feature>
<dbReference type="Pfam" id="PF03372">
    <property type="entry name" value="Exo_endo_phos"/>
    <property type="match status" value="1"/>
</dbReference>
<dbReference type="PROSITE" id="PS51435">
    <property type="entry name" value="AP_NUCLEASE_F1_4"/>
    <property type="match status" value="1"/>
</dbReference>
<dbReference type="NCBIfam" id="TIGR00633">
    <property type="entry name" value="xth"/>
    <property type="match status" value="1"/>
</dbReference>
<protein>
    <submittedName>
        <fullName evidence="10">Exodeoxyribonuclease III</fullName>
    </submittedName>
</protein>
<feature type="active site" description="Proton acceptor" evidence="6">
    <location>
        <position position="244"/>
    </location>
</feature>
<dbReference type="GO" id="GO:0008081">
    <property type="term" value="F:phosphoric diester hydrolase activity"/>
    <property type="evidence" value="ECO:0007669"/>
    <property type="project" value="TreeGrafter"/>
</dbReference>
<dbReference type="InterPro" id="IPR005135">
    <property type="entry name" value="Endo/exonuclease/phosphatase"/>
</dbReference>
<comment type="cofactor">
    <cofactor evidence="1">
        <name>Mn(2+)</name>
        <dbReference type="ChEBI" id="CHEBI:29035"/>
    </cofactor>
</comment>
<evidence type="ECO:0000256" key="2">
    <source>
        <dbReference type="ARBA" id="ARBA00007092"/>
    </source>
</evidence>
<dbReference type="InterPro" id="IPR004808">
    <property type="entry name" value="AP_endonuc_1"/>
</dbReference>
<evidence type="ECO:0000256" key="4">
    <source>
        <dbReference type="ARBA" id="ARBA00022801"/>
    </source>
</evidence>
<dbReference type="EMBL" id="CP019640">
    <property type="protein sequence ID" value="AQQ54496.1"/>
    <property type="molecule type" value="Genomic_DNA"/>
</dbReference>
<dbReference type="Gene3D" id="3.60.10.10">
    <property type="entry name" value="Endonuclease/exonuclease/phosphatase"/>
    <property type="match status" value="1"/>
</dbReference>
<evidence type="ECO:0000313" key="10">
    <source>
        <dbReference type="EMBL" id="AQQ54496.1"/>
    </source>
</evidence>
<dbReference type="InterPro" id="IPR020848">
    <property type="entry name" value="AP_endonuclease_F1_CS"/>
</dbReference>
<evidence type="ECO:0000256" key="8">
    <source>
        <dbReference type="PIRSR" id="PIRSR604808-3"/>
    </source>
</evidence>
<keyword evidence="3 7" id="KW-0479">Metal-binding</keyword>
<dbReference type="GO" id="GO:0006284">
    <property type="term" value="P:base-excision repair"/>
    <property type="evidence" value="ECO:0007669"/>
    <property type="project" value="TreeGrafter"/>
</dbReference>
<feature type="active site" description="Proton donor/acceptor" evidence="6">
    <location>
        <position position="146"/>
    </location>
</feature>
<accession>A0A1Q2L258</accession>
<dbReference type="PANTHER" id="PTHR22748:SF6">
    <property type="entry name" value="DNA-(APURINIC OR APYRIMIDINIC SITE) ENDONUCLEASE"/>
    <property type="match status" value="1"/>
</dbReference>
<comment type="similarity">
    <text evidence="2">Belongs to the DNA repair enzymes AP/ExoA family.</text>
</comment>
<feature type="active site" evidence="6">
    <location>
        <position position="107"/>
    </location>
</feature>
<dbReference type="FunFam" id="3.60.10.10:FF:000026">
    <property type="entry name" value="Exodeoxyribonuclease III"/>
    <property type="match status" value="1"/>
</dbReference>
<keyword evidence="7" id="KW-0464">Manganese</keyword>
<evidence type="ECO:0000256" key="7">
    <source>
        <dbReference type="PIRSR" id="PIRSR604808-2"/>
    </source>
</evidence>
<dbReference type="GO" id="GO:0003906">
    <property type="term" value="F:DNA-(apurinic or apyrimidinic site) endonuclease activity"/>
    <property type="evidence" value="ECO:0007669"/>
    <property type="project" value="TreeGrafter"/>
</dbReference>
<dbReference type="KEGG" id="pmar:B0X71_16230"/>
<feature type="site" description="Important for catalytic activity" evidence="8">
    <location>
        <position position="218"/>
    </location>
</feature>